<evidence type="ECO:0000259" key="13">
    <source>
        <dbReference type="Pfam" id="PF00852"/>
    </source>
</evidence>
<evidence type="ECO:0000256" key="4">
    <source>
        <dbReference type="ARBA" id="ARBA00022676"/>
    </source>
</evidence>
<feature type="domain" description="Fucosyltransferase N-terminal" evidence="14">
    <location>
        <begin position="29"/>
        <end position="137"/>
    </location>
</feature>
<dbReference type="InterPro" id="IPR001503">
    <property type="entry name" value="Glyco_trans_10"/>
</dbReference>
<evidence type="ECO:0000256" key="6">
    <source>
        <dbReference type="ARBA" id="ARBA00022692"/>
    </source>
</evidence>
<dbReference type="InterPro" id="IPR055270">
    <property type="entry name" value="Glyco_tran_10_C"/>
</dbReference>
<accession>A0A8J9UES2</accession>
<feature type="domain" description="Fucosyltransferase C-terminal" evidence="13">
    <location>
        <begin position="174"/>
        <end position="276"/>
    </location>
</feature>
<keyword evidence="6 12" id="KW-0812">Transmembrane</keyword>
<dbReference type="AlphaFoldDB" id="A0A8J9UES2"/>
<dbReference type="GO" id="GO:0008417">
    <property type="term" value="F:fucosyltransferase activity"/>
    <property type="evidence" value="ECO:0007669"/>
    <property type="project" value="InterPro"/>
</dbReference>
<dbReference type="InterPro" id="IPR031481">
    <property type="entry name" value="Glyco_tran_10_N"/>
</dbReference>
<gene>
    <name evidence="15" type="ORF">BINO364_LOCUS5428</name>
</gene>
<keyword evidence="7" id="KW-0735">Signal-anchor</keyword>
<dbReference type="OrthoDB" id="427096at2759"/>
<keyword evidence="4 12" id="KW-0328">Glycosyltransferase</keyword>
<evidence type="ECO:0000313" key="15">
    <source>
        <dbReference type="EMBL" id="CAH0719031.1"/>
    </source>
</evidence>
<dbReference type="UniPathway" id="UPA00378"/>
<proteinExistence type="inferred from homology"/>
<dbReference type="Proteomes" id="UP000838878">
    <property type="component" value="Chromosome 13"/>
</dbReference>
<dbReference type="PANTHER" id="PTHR48438:SF1">
    <property type="entry name" value="ALPHA-(1,3)-FUCOSYLTRANSFERASE C-RELATED"/>
    <property type="match status" value="1"/>
</dbReference>
<dbReference type="PANTHER" id="PTHR48438">
    <property type="entry name" value="ALPHA-(1,3)-FUCOSYLTRANSFERASE C-RELATED"/>
    <property type="match status" value="1"/>
</dbReference>
<dbReference type="InterPro" id="IPR038577">
    <property type="entry name" value="GT10-like_C_sf"/>
</dbReference>
<evidence type="ECO:0000256" key="9">
    <source>
        <dbReference type="ARBA" id="ARBA00023034"/>
    </source>
</evidence>
<evidence type="ECO:0000259" key="14">
    <source>
        <dbReference type="Pfam" id="PF17039"/>
    </source>
</evidence>
<evidence type="ECO:0000256" key="5">
    <source>
        <dbReference type="ARBA" id="ARBA00022679"/>
    </source>
</evidence>
<comment type="similarity">
    <text evidence="3 12">Belongs to the glycosyltransferase 10 family.</text>
</comment>
<evidence type="ECO:0000256" key="8">
    <source>
        <dbReference type="ARBA" id="ARBA00022989"/>
    </source>
</evidence>
<keyword evidence="8" id="KW-1133">Transmembrane helix</keyword>
<keyword evidence="5 12" id="KW-0808">Transferase</keyword>
<dbReference type="EC" id="2.4.1.-" evidence="12"/>
<dbReference type="GO" id="GO:0032580">
    <property type="term" value="C:Golgi cisterna membrane"/>
    <property type="evidence" value="ECO:0007669"/>
    <property type="project" value="UniProtKB-SubCell"/>
</dbReference>
<evidence type="ECO:0000256" key="1">
    <source>
        <dbReference type="ARBA" id="ARBA00004447"/>
    </source>
</evidence>
<evidence type="ECO:0000256" key="3">
    <source>
        <dbReference type="ARBA" id="ARBA00008919"/>
    </source>
</evidence>
<protein>
    <recommendedName>
        <fullName evidence="12">Fucosyltransferase</fullName>
        <ecNumber evidence="12">2.4.1.-</ecNumber>
    </recommendedName>
</protein>
<dbReference type="SUPFAM" id="SSF53756">
    <property type="entry name" value="UDP-Glycosyltransferase/glycogen phosphorylase"/>
    <property type="match status" value="1"/>
</dbReference>
<feature type="non-terminal residue" evidence="15">
    <location>
        <position position="277"/>
    </location>
</feature>
<keyword evidence="10" id="KW-0472">Membrane</keyword>
<keyword evidence="16" id="KW-1185">Reference proteome</keyword>
<name>A0A8J9UES2_9NEOP</name>
<evidence type="ECO:0000256" key="7">
    <source>
        <dbReference type="ARBA" id="ARBA00022968"/>
    </source>
</evidence>
<dbReference type="EMBL" id="OV170233">
    <property type="protein sequence ID" value="CAH0719031.1"/>
    <property type="molecule type" value="Genomic_DNA"/>
</dbReference>
<keyword evidence="9 12" id="KW-0333">Golgi apparatus</keyword>
<dbReference type="Pfam" id="PF17039">
    <property type="entry name" value="Glyco_tran_10_N"/>
    <property type="match status" value="1"/>
</dbReference>
<evidence type="ECO:0000256" key="12">
    <source>
        <dbReference type="RuleBase" id="RU003832"/>
    </source>
</evidence>
<evidence type="ECO:0000313" key="16">
    <source>
        <dbReference type="Proteomes" id="UP000838878"/>
    </source>
</evidence>
<dbReference type="Gene3D" id="3.40.50.11660">
    <property type="entry name" value="Glycosyl transferase family 10, C-terminal domain"/>
    <property type="match status" value="1"/>
</dbReference>
<keyword evidence="11" id="KW-0325">Glycoprotein</keyword>
<sequence length="277" mass="32869">MRELKKLKTNWTVMDMDFQKPIRFATDLKFILQWSNEPTYRFSSFSKGQRSFTTNNCTYINCYLTTDKRLLLDLRHYDAILFDIENDWDQYPLLRAEYQNYIFSTSESAVTFPLCSEKYDNYYNLTWTYRLDSDIIRSRFRITDLRGNLIGPKLNMHWISQMLPTSNEVKSKLKGKKIAAAWFIKNCNTVDNLHTLVSNINSSLSKANLTLDTYGWCGKFTCHRNRIEECLLVLRKYYYFYFLFEDSLGEDYVSEHLLYPLLNYAVPVVFGGANYSR</sequence>
<comment type="pathway">
    <text evidence="2">Protein modification; protein glycosylation.</text>
</comment>
<evidence type="ECO:0000256" key="10">
    <source>
        <dbReference type="ARBA" id="ARBA00023136"/>
    </source>
</evidence>
<reference evidence="15" key="1">
    <citation type="submission" date="2021-12" db="EMBL/GenBank/DDBJ databases">
        <authorList>
            <person name="Martin H S."/>
        </authorList>
    </citation>
    <scope>NUCLEOTIDE SEQUENCE</scope>
</reference>
<evidence type="ECO:0000256" key="2">
    <source>
        <dbReference type="ARBA" id="ARBA00004922"/>
    </source>
</evidence>
<dbReference type="Pfam" id="PF00852">
    <property type="entry name" value="Glyco_transf_10"/>
    <property type="match status" value="1"/>
</dbReference>
<organism evidence="15 16">
    <name type="scientific">Brenthis ino</name>
    <name type="common">lesser marbled fritillary</name>
    <dbReference type="NCBI Taxonomy" id="405034"/>
    <lineage>
        <taxon>Eukaryota</taxon>
        <taxon>Metazoa</taxon>
        <taxon>Ecdysozoa</taxon>
        <taxon>Arthropoda</taxon>
        <taxon>Hexapoda</taxon>
        <taxon>Insecta</taxon>
        <taxon>Pterygota</taxon>
        <taxon>Neoptera</taxon>
        <taxon>Endopterygota</taxon>
        <taxon>Lepidoptera</taxon>
        <taxon>Glossata</taxon>
        <taxon>Ditrysia</taxon>
        <taxon>Papilionoidea</taxon>
        <taxon>Nymphalidae</taxon>
        <taxon>Heliconiinae</taxon>
        <taxon>Argynnini</taxon>
        <taxon>Brenthis</taxon>
    </lineage>
</organism>
<evidence type="ECO:0000256" key="11">
    <source>
        <dbReference type="ARBA" id="ARBA00023180"/>
    </source>
</evidence>
<comment type="subcellular location">
    <subcellularLocation>
        <location evidence="1 12">Golgi apparatus</location>
        <location evidence="1 12">Golgi stack membrane</location>
        <topology evidence="1 12">Single-pass type II membrane protein</topology>
    </subcellularLocation>
</comment>